<proteinExistence type="predicted"/>
<keyword evidence="1" id="KW-0812">Transmembrane</keyword>
<dbReference type="InterPro" id="IPR012902">
    <property type="entry name" value="N_methyl_site"/>
</dbReference>
<accession>A0ABZ0CWE9</accession>
<organism evidence="2 3">
    <name type="scientific">Piscinibacter gummiphilus</name>
    <dbReference type="NCBI Taxonomy" id="946333"/>
    <lineage>
        <taxon>Bacteria</taxon>
        <taxon>Pseudomonadati</taxon>
        <taxon>Pseudomonadota</taxon>
        <taxon>Betaproteobacteria</taxon>
        <taxon>Burkholderiales</taxon>
        <taxon>Sphaerotilaceae</taxon>
        <taxon>Piscinibacter</taxon>
    </lineage>
</organism>
<dbReference type="EMBL" id="CP136336">
    <property type="protein sequence ID" value="WOB09303.1"/>
    <property type="molecule type" value="Genomic_DNA"/>
</dbReference>
<evidence type="ECO:0000313" key="2">
    <source>
        <dbReference type="EMBL" id="WOB09303.1"/>
    </source>
</evidence>
<sequence length="133" mass="14542">MQHRTSRPRQGGFTLIEVLVAILICSIGLLGLVGLQSRAMQYSIGAEDVTRAARLVDEAVWAIQDQGTLPLRQSAYDAWRQRVQDPVVGFPYGEGEIVADPLIAGVVRITITWNPPDSPSGAQPRRYTTEVGL</sequence>
<dbReference type="InterPro" id="IPR045584">
    <property type="entry name" value="Pilin-like"/>
</dbReference>
<keyword evidence="1" id="KW-1133">Transmembrane helix</keyword>
<dbReference type="SUPFAM" id="SSF54523">
    <property type="entry name" value="Pili subunits"/>
    <property type="match status" value="1"/>
</dbReference>
<feature type="transmembrane region" description="Helical" evidence="1">
    <location>
        <begin position="12"/>
        <end position="35"/>
    </location>
</feature>
<dbReference type="Proteomes" id="UP001303946">
    <property type="component" value="Chromosome"/>
</dbReference>
<dbReference type="NCBIfam" id="TIGR02532">
    <property type="entry name" value="IV_pilin_GFxxxE"/>
    <property type="match status" value="1"/>
</dbReference>
<keyword evidence="1" id="KW-0472">Membrane</keyword>
<name>A0ABZ0CWE9_9BURK</name>
<gene>
    <name evidence="2" type="ORF">RXV79_04405</name>
</gene>
<evidence type="ECO:0000256" key="1">
    <source>
        <dbReference type="SAM" id="Phobius"/>
    </source>
</evidence>
<dbReference type="RefSeq" id="WP_316702260.1">
    <property type="nucleotide sequence ID" value="NZ_CP136336.1"/>
</dbReference>
<protein>
    <submittedName>
        <fullName evidence="2">Prepilin-type N-terminal cleavage/methylation domain-containing protein</fullName>
    </submittedName>
</protein>
<reference evidence="2 3" key="1">
    <citation type="submission" date="2023-10" db="EMBL/GenBank/DDBJ databases">
        <title>Bacteria for the degradation of biodegradable plastic PBAT(Polybutylene adipate terephthalate).</title>
        <authorList>
            <person name="Weon H.-Y."/>
            <person name="Yeon J."/>
        </authorList>
    </citation>
    <scope>NUCLEOTIDE SEQUENCE [LARGE SCALE GENOMIC DNA]</scope>
    <source>
        <strain evidence="2 3">SBD 7-3</strain>
    </source>
</reference>
<dbReference type="Pfam" id="PF07963">
    <property type="entry name" value="N_methyl"/>
    <property type="match status" value="1"/>
</dbReference>
<evidence type="ECO:0000313" key="3">
    <source>
        <dbReference type="Proteomes" id="UP001303946"/>
    </source>
</evidence>
<keyword evidence="3" id="KW-1185">Reference proteome</keyword>